<proteinExistence type="predicted"/>
<dbReference type="InterPro" id="IPR013098">
    <property type="entry name" value="Ig_I-set"/>
</dbReference>
<keyword evidence="5" id="KW-0175">Coiled coil</keyword>
<comment type="caution">
    <text evidence="8">The sequence shown here is derived from an EMBL/GenBank/DDBJ whole genome shotgun (WGS) entry which is preliminary data.</text>
</comment>
<dbReference type="CDD" id="cd00096">
    <property type="entry name" value="Ig"/>
    <property type="match status" value="1"/>
</dbReference>
<evidence type="ECO:0000256" key="3">
    <source>
        <dbReference type="ARBA" id="ARBA00022737"/>
    </source>
</evidence>
<feature type="domain" description="Fibronectin type-III" evidence="7">
    <location>
        <begin position="7"/>
        <end position="104"/>
    </location>
</feature>
<feature type="domain" description="Fibronectin type-III" evidence="7">
    <location>
        <begin position="397"/>
        <end position="494"/>
    </location>
</feature>
<dbReference type="Pfam" id="PF07679">
    <property type="entry name" value="I-set"/>
    <property type="match status" value="4"/>
</dbReference>
<feature type="coiled-coil region" evidence="5">
    <location>
        <begin position="506"/>
        <end position="549"/>
    </location>
</feature>
<dbReference type="EMBL" id="JABXBU010000002">
    <property type="protein sequence ID" value="KAF8795358.1"/>
    <property type="molecule type" value="Genomic_DNA"/>
</dbReference>
<dbReference type="PANTHER" id="PTHR13817:SF73">
    <property type="entry name" value="FIBRONECTIN TYPE-III DOMAIN-CONTAINING PROTEIN"/>
    <property type="match status" value="1"/>
</dbReference>
<organism evidence="8 9">
    <name type="scientific">Argiope bruennichi</name>
    <name type="common">Wasp spider</name>
    <name type="synonym">Aranea bruennichi</name>
    <dbReference type="NCBI Taxonomy" id="94029"/>
    <lineage>
        <taxon>Eukaryota</taxon>
        <taxon>Metazoa</taxon>
        <taxon>Ecdysozoa</taxon>
        <taxon>Arthropoda</taxon>
        <taxon>Chelicerata</taxon>
        <taxon>Arachnida</taxon>
        <taxon>Araneae</taxon>
        <taxon>Araneomorphae</taxon>
        <taxon>Entelegynae</taxon>
        <taxon>Araneoidea</taxon>
        <taxon>Araneidae</taxon>
        <taxon>Argiope</taxon>
    </lineage>
</organism>
<dbReference type="SUPFAM" id="SSF49265">
    <property type="entry name" value="Fibronectin type III"/>
    <property type="match status" value="3"/>
</dbReference>
<keyword evidence="9" id="KW-1185">Reference proteome</keyword>
<keyword evidence="2" id="KW-0963">Cytoplasm</keyword>
<dbReference type="PANTHER" id="PTHR13817">
    <property type="entry name" value="TITIN"/>
    <property type="match status" value="1"/>
</dbReference>
<dbReference type="InterPro" id="IPR007110">
    <property type="entry name" value="Ig-like_dom"/>
</dbReference>
<gene>
    <name evidence="8" type="ORF">HNY73_003214</name>
</gene>
<dbReference type="Pfam" id="PF00041">
    <property type="entry name" value="fn3"/>
    <property type="match status" value="3"/>
</dbReference>
<evidence type="ECO:0000256" key="4">
    <source>
        <dbReference type="ARBA" id="ARBA00023319"/>
    </source>
</evidence>
<dbReference type="GO" id="GO:0009653">
    <property type="term" value="P:anatomical structure morphogenesis"/>
    <property type="evidence" value="ECO:0007669"/>
    <property type="project" value="UniProtKB-ARBA"/>
</dbReference>
<evidence type="ECO:0000256" key="5">
    <source>
        <dbReference type="SAM" id="Coils"/>
    </source>
</evidence>
<dbReference type="InterPro" id="IPR003961">
    <property type="entry name" value="FN3_dom"/>
</dbReference>
<feature type="domain" description="Ig-like" evidence="6">
    <location>
        <begin position="302"/>
        <end position="395"/>
    </location>
</feature>
<dbReference type="SMART" id="SM00060">
    <property type="entry name" value="FN3"/>
    <property type="match status" value="4"/>
</dbReference>
<evidence type="ECO:0000259" key="6">
    <source>
        <dbReference type="PROSITE" id="PS50835"/>
    </source>
</evidence>
<protein>
    <submittedName>
        <fullName evidence="8">Twitchin like protein</fullName>
    </submittedName>
</protein>
<dbReference type="InterPro" id="IPR036116">
    <property type="entry name" value="FN3_sf"/>
</dbReference>
<evidence type="ECO:0000259" key="7">
    <source>
        <dbReference type="PROSITE" id="PS50853"/>
    </source>
</evidence>
<evidence type="ECO:0000313" key="9">
    <source>
        <dbReference type="Proteomes" id="UP000807504"/>
    </source>
</evidence>
<feature type="coiled-coil region" evidence="5">
    <location>
        <begin position="981"/>
        <end position="1008"/>
    </location>
</feature>
<evidence type="ECO:0000313" key="8">
    <source>
        <dbReference type="EMBL" id="KAF8795358.1"/>
    </source>
</evidence>
<sequence>MISEPSRPEGPLLISNIEANSVHLSWKPPLEDNGGPILGYVIEAKDVLHMDVRKTYVWSEGPGTECLVPDLETGHIYQFRVYAQNEAGRSEGLLNKSLVRIKAKSKKPPKPSKPSAEILGEDSVLLQWTVPEGGGNLNYLIERYEPKSDLWFQCNREMVIATSYLVTGLNLDREYIFRVSSENTHGVSLPSEASDPVKYRSDEGEAPFVIVPLEDCFIRACQKAFFKCEYSGTRPIQVNWTKDDIRIREGVGSVVTLDDSGKSELTLNEVDSDDEDCEVQCSLQNAFGRTTSEASIRILSMPQLGYPSSYKEDLTFDCGDAVRLRVTFSGKPPPTIKWFFNGQDPPLNDRVLVTQLSDSLEIRIQDLTAEDSGVYTFVASNVMGEDSIDVRVVITGPPDPPSGHLKFEIGEDDEIVLEWAKPLCDGGSEIFNYIVEKRMSEKELWVRYETTHKTSLNLGNSNEIEGCVFRVRATNIYGTSEPSEECKFQKSGLDEDVSEESAKSLNNQQQKDILSLMQQCSDEKQEEFVIKSELQHEDLEIDILEYEEEDLAEISSNARHIDLIIPQFSYFCNTCTEIFCQAPNFASEIALPAYCPVFDLHCDFFYQVCFSNIFFETVSTLSENEYFASNCLCSWMFHENFLEVYKPLCFLDISKQTDLFDSSIRNKCQWESDDSDTFRYFAVQNEENHSTYFQETSIPCELHQSSSSVIILCPPLTFEVLSLFEVQQPMKQQCRESFICYKSIRNVVINSLETFQNLECFCLSEKATIRYQSFEDFEDIISLCSTPIRTWKPAMSVLPIKRQIATTDLSSESYPKTKDSKPFDNYQEISDGRQTEIESFSVCEKNFPEETKEQLFSFSVLKSNTYETDTSNETDTEFWNNTNFFPMNEQEIELPIKIIDDSANLKTASKSVKDNKIFDISTEDSNENPQINKREIPDWLIYVSPYIFPSTEINLKESNLKLEDEIKTNEIKPTSDNSFKLNLKEKSVEELLQLAEEVERSFSQKAEQFESLESILQVELTSLEKDLEAVSDIHKILDDPFLDSYPCDELNKHSATEQNAVEENLIEFTDVPCKYPGDLQTSGYPPEVVMHLQNRVIQSGCRTRLYCSIMGDPDPEIVWMKNRKPVPESSRYIFSNLVEFGVYMDIFNAKSTDSGEYTCIATNCYGSARTQSYLQVVGNREVSPEEPKFLKSPEDISCSPGESVVMEWRITGTPMPHVIWFKNAERVETSLRMDAFSNHRGCCRLFIRDVDVTDNAIYTCYLENETGSAISTVQLSVEDPESTGSFQKSCKNQLLAGEESVPPKISSSPLSVEERDCGAIRVKRKAYSYEKHCRRNERSVAAPHVLSSGQTWTILTWSPPLEGRGRYEYLIEKRLLNSDHWTEVGRTYNTLYTVHGLKRGRSYVFRVSAGNSRGWSLPATVSQPVHTLPR</sequence>
<comment type="subcellular location">
    <subcellularLocation>
        <location evidence="1">Cytoplasm</location>
    </subcellularLocation>
</comment>
<feature type="domain" description="Fibronectin type-III" evidence="7">
    <location>
        <begin position="110"/>
        <end position="204"/>
    </location>
</feature>
<dbReference type="PROSITE" id="PS50835">
    <property type="entry name" value="IG_LIKE"/>
    <property type="match status" value="4"/>
</dbReference>
<dbReference type="SUPFAM" id="SSF48726">
    <property type="entry name" value="Immunoglobulin"/>
    <property type="match status" value="4"/>
</dbReference>
<dbReference type="GO" id="GO:0030154">
    <property type="term" value="P:cell differentiation"/>
    <property type="evidence" value="ECO:0007669"/>
    <property type="project" value="UniProtKB-ARBA"/>
</dbReference>
<dbReference type="CDD" id="cd00063">
    <property type="entry name" value="FN3"/>
    <property type="match status" value="4"/>
</dbReference>
<feature type="domain" description="Ig-like" evidence="6">
    <location>
        <begin position="1187"/>
        <end position="1276"/>
    </location>
</feature>
<dbReference type="Proteomes" id="UP000807504">
    <property type="component" value="Unassembled WGS sequence"/>
</dbReference>
<evidence type="ECO:0000256" key="2">
    <source>
        <dbReference type="ARBA" id="ARBA00022490"/>
    </source>
</evidence>
<evidence type="ECO:0000256" key="1">
    <source>
        <dbReference type="ARBA" id="ARBA00004496"/>
    </source>
</evidence>
<dbReference type="InterPro" id="IPR013783">
    <property type="entry name" value="Ig-like_fold"/>
</dbReference>
<dbReference type="FunFam" id="2.60.40.10:FF:000031">
    <property type="entry name" value="Myosin-binding protein C, slow type"/>
    <property type="match status" value="1"/>
</dbReference>
<dbReference type="InterPro" id="IPR003598">
    <property type="entry name" value="Ig_sub2"/>
</dbReference>
<dbReference type="Gene3D" id="2.60.40.10">
    <property type="entry name" value="Immunoglobulins"/>
    <property type="match status" value="8"/>
</dbReference>
<keyword evidence="4" id="KW-0393">Immunoglobulin domain</keyword>
<dbReference type="GO" id="GO:0005737">
    <property type="term" value="C:cytoplasm"/>
    <property type="evidence" value="ECO:0007669"/>
    <property type="project" value="UniProtKB-SubCell"/>
</dbReference>
<feature type="domain" description="Ig-like" evidence="6">
    <location>
        <begin position="207"/>
        <end position="297"/>
    </location>
</feature>
<dbReference type="FunFam" id="2.60.40.10:FF:000425">
    <property type="entry name" value="Myosin light chain kinase"/>
    <property type="match status" value="1"/>
</dbReference>
<keyword evidence="3" id="KW-0677">Repeat</keyword>
<dbReference type="FunFam" id="2.60.40.10:FF:001223">
    <property type="entry name" value="Sidekick cell adhesion molecule 1"/>
    <property type="match status" value="1"/>
</dbReference>
<name>A0A8T0FYS9_ARGBR</name>
<dbReference type="PROSITE" id="PS50853">
    <property type="entry name" value="FN3"/>
    <property type="match status" value="4"/>
</dbReference>
<feature type="domain" description="Ig-like" evidence="6">
    <location>
        <begin position="1086"/>
        <end position="1177"/>
    </location>
</feature>
<accession>A0A8T0FYS9</accession>
<reference evidence="8" key="1">
    <citation type="journal article" date="2020" name="bioRxiv">
        <title>Chromosome-level reference genome of the European wasp spider Argiope bruennichi: a resource for studies on range expansion and evolutionary adaptation.</title>
        <authorList>
            <person name="Sheffer M.M."/>
            <person name="Hoppe A."/>
            <person name="Krehenwinkel H."/>
            <person name="Uhl G."/>
            <person name="Kuss A.W."/>
            <person name="Jensen L."/>
            <person name="Jensen C."/>
            <person name="Gillespie R.G."/>
            <person name="Hoff K.J."/>
            <person name="Prost S."/>
        </authorList>
    </citation>
    <scope>NUCLEOTIDE SEQUENCE</scope>
</reference>
<feature type="domain" description="Fibronectin type-III" evidence="7">
    <location>
        <begin position="1339"/>
        <end position="1430"/>
    </location>
</feature>
<dbReference type="InterPro" id="IPR036179">
    <property type="entry name" value="Ig-like_dom_sf"/>
</dbReference>
<dbReference type="InterPro" id="IPR050964">
    <property type="entry name" value="Striated_Muscle_Regulatory"/>
</dbReference>
<dbReference type="InterPro" id="IPR003599">
    <property type="entry name" value="Ig_sub"/>
</dbReference>
<dbReference type="PRINTS" id="PR00014">
    <property type="entry name" value="FNTYPEIII"/>
</dbReference>
<dbReference type="SMART" id="SM00408">
    <property type="entry name" value="IGc2"/>
    <property type="match status" value="3"/>
</dbReference>
<reference evidence="8" key="2">
    <citation type="submission" date="2020-06" db="EMBL/GenBank/DDBJ databases">
        <authorList>
            <person name="Sheffer M."/>
        </authorList>
    </citation>
    <scope>NUCLEOTIDE SEQUENCE</scope>
</reference>
<dbReference type="SMART" id="SM00409">
    <property type="entry name" value="IG"/>
    <property type="match status" value="4"/>
</dbReference>